<dbReference type="EMBL" id="PVNL01000051">
    <property type="protein sequence ID" value="PRQ07683.1"/>
    <property type="molecule type" value="Genomic_DNA"/>
</dbReference>
<organism evidence="3 4">
    <name type="scientific">Enhygromyxa salina</name>
    <dbReference type="NCBI Taxonomy" id="215803"/>
    <lineage>
        <taxon>Bacteria</taxon>
        <taxon>Pseudomonadati</taxon>
        <taxon>Myxococcota</taxon>
        <taxon>Polyangia</taxon>
        <taxon>Nannocystales</taxon>
        <taxon>Nannocystaceae</taxon>
        <taxon>Enhygromyxa</taxon>
    </lineage>
</organism>
<dbReference type="SUPFAM" id="SSF55797">
    <property type="entry name" value="PR-1-like"/>
    <property type="match status" value="1"/>
</dbReference>
<comment type="caution">
    <text evidence="3">The sequence shown here is derived from an EMBL/GenBank/DDBJ whole genome shotgun (WGS) entry which is preliminary data.</text>
</comment>
<gene>
    <name evidence="3" type="ORF">ENSA7_26730</name>
</gene>
<dbReference type="InterPro" id="IPR014044">
    <property type="entry name" value="CAP_dom"/>
</dbReference>
<dbReference type="InterPro" id="IPR035940">
    <property type="entry name" value="CAP_sf"/>
</dbReference>
<evidence type="ECO:0000256" key="1">
    <source>
        <dbReference type="SAM" id="MobiDB-lite"/>
    </source>
</evidence>
<evidence type="ECO:0000313" key="3">
    <source>
        <dbReference type="EMBL" id="PRQ07683.1"/>
    </source>
</evidence>
<dbReference type="Gene3D" id="3.40.33.10">
    <property type="entry name" value="CAP"/>
    <property type="match status" value="1"/>
</dbReference>
<name>A0A2S9YRG7_9BACT</name>
<dbReference type="AlphaFoldDB" id="A0A2S9YRG7"/>
<dbReference type="Pfam" id="PF00188">
    <property type="entry name" value="CAP"/>
    <property type="match status" value="1"/>
</dbReference>
<dbReference type="CDD" id="cd05379">
    <property type="entry name" value="CAP_bacterial"/>
    <property type="match status" value="1"/>
</dbReference>
<evidence type="ECO:0000313" key="4">
    <source>
        <dbReference type="Proteomes" id="UP000238823"/>
    </source>
</evidence>
<accession>A0A2S9YRG7</accession>
<protein>
    <recommendedName>
        <fullName evidence="2">SCP domain-containing protein</fullName>
    </recommendedName>
</protein>
<evidence type="ECO:0000259" key="2">
    <source>
        <dbReference type="Pfam" id="PF00188"/>
    </source>
</evidence>
<sequence length="367" mass="37422">MHWIESCSILALATSLGCYQGITDLGDASTSDATGGGPTGDGDGDGDTTNPDGDGDGEPGDGDPGGGDGDGDPDDAGDGDGDSGDGDGDADTGDGDGDGDPQSLCERWNADRADLSEGNWTGSVNGCNAGDMDGPWRNRSLAQINLYRWLADLPPVTTSADRNTKAQACALMMQANNALSHTPPMNWSCWSGPGSEGAGSSNIAGTAAVTAVDLYMIDYGNASTLGHRRWILSNSLGPTGIGSTDGYSCMWAIGGNGDAGKQWTAWPPPGQFPSEAINPLWWGDGLNESGWSLQSDELNLGGAAVTITSSGQDRPVTVVNLSGGYGSSSAIAMIPNGWTAQVGETYHVEVSGVGVPISYDVEIVDCN</sequence>
<proteinExistence type="predicted"/>
<reference evidence="3 4" key="1">
    <citation type="submission" date="2018-03" db="EMBL/GenBank/DDBJ databases">
        <title>Draft Genome Sequences of the Obligatory Marine Myxobacteria Enhygromyxa salina SWB007.</title>
        <authorList>
            <person name="Poehlein A."/>
            <person name="Moghaddam J.A."/>
            <person name="Harms H."/>
            <person name="Alanjari M."/>
            <person name="Koenig G.M."/>
            <person name="Daniel R."/>
            <person name="Schaeberle T.F."/>
        </authorList>
    </citation>
    <scope>NUCLEOTIDE SEQUENCE [LARGE SCALE GENOMIC DNA]</scope>
    <source>
        <strain evidence="3 4">SWB007</strain>
    </source>
</reference>
<dbReference type="Proteomes" id="UP000238823">
    <property type="component" value="Unassembled WGS sequence"/>
</dbReference>
<feature type="domain" description="SCP" evidence="2">
    <location>
        <begin position="142"/>
        <end position="243"/>
    </location>
</feature>
<feature type="region of interest" description="Disordered" evidence="1">
    <location>
        <begin position="25"/>
        <end position="105"/>
    </location>
</feature>
<feature type="compositionally biased region" description="Acidic residues" evidence="1">
    <location>
        <begin position="69"/>
        <end position="99"/>
    </location>
</feature>
<dbReference type="RefSeq" id="WP_181233708.1">
    <property type="nucleotide sequence ID" value="NZ_PVNL01000051.1"/>
</dbReference>